<proteinExistence type="predicted"/>
<keyword evidence="6" id="KW-0472">Membrane</keyword>
<dbReference type="GO" id="GO:0009254">
    <property type="term" value="P:peptidoglycan turnover"/>
    <property type="evidence" value="ECO:0007669"/>
    <property type="project" value="InterPro"/>
</dbReference>
<keyword evidence="6" id="KW-1133">Transmembrane helix</keyword>
<feature type="transmembrane region" description="Helical" evidence="6">
    <location>
        <begin position="7"/>
        <end position="29"/>
    </location>
</feature>
<dbReference type="GO" id="GO:0004553">
    <property type="term" value="F:hydrolase activity, hydrolyzing O-glycosyl compounds"/>
    <property type="evidence" value="ECO:0007669"/>
    <property type="project" value="InterPro"/>
</dbReference>
<name>A0A8J3A260_9PROT</name>
<protein>
    <recommendedName>
        <fullName evidence="2">peptidoglycan lytic exotransglycosylase</fullName>
        <ecNumber evidence="2">4.2.2.n1</ecNumber>
    </recommendedName>
    <alternativeName>
        <fullName evidence="5">Murein hydrolase A</fullName>
    </alternativeName>
</protein>
<evidence type="ECO:0000313" key="10">
    <source>
        <dbReference type="Proteomes" id="UP000621856"/>
    </source>
</evidence>
<reference evidence="9 11" key="2">
    <citation type="submission" date="2020-02" db="EMBL/GenBank/DDBJ databases">
        <title>Genome sequence of Parvularcula flava strain NH6-79.</title>
        <authorList>
            <person name="Abdul Karim M.H."/>
            <person name="Lam M.Q."/>
            <person name="Chen S.J."/>
            <person name="Yahya A."/>
            <person name="Shahir S."/>
            <person name="Shamsir M.S."/>
            <person name="Chong C.S."/>
        </authorList>
    </citation>
    <scope>NUCLEOTIDE SEQUENCE [LARGE SCALE GENOMIC DNA]</scope>
    <source>
        <strain evidence="9 11">NH6-79</strain>
    </source>
</reference>
<dbReference type="CDD" id="cd14668">
    <property type="entry name" value="mlta_B"/>
    <property type="match status" value="1"/>
</dbReference>
<dbReference type="EC" id="4.2.2.n1" evidence="2"/>
<dbReference type="CDD" id="cd14485">
    <property type="entry name" value="mltA_like_LT_A"/>
    <property type="match status" value="1"/>
</dbReference>
<dbReference type="PANTHER" id="PTHR30124">
    <property type="entry name" value="MEMBRANE-BOUND LYTIC MUREIN TRANSGLYCOSYLASE A"/>
    <property type="match status" value="1"/>
</dbReference>
<evidence type="ECO:0000256" key="6">
    <source>
        <dbReference type="SAM" id="Phobius"/>
    </source>
</evidence>
<gene>
    <name evidence="9" type="ORF">FF098_009330</name>
    <name evidence="8" type="ORF">GCM10011355_18770</name>
</gene>
<dbReference type="AlphaFoldDB" id="A0A8J3A260"/>
<dbReference type="EMBL" id="BMGZ01000002">
    <property type="protein sequence ID" value="GGH97466.1"/>
    <property type="molecule type" value="Genomic_DNA"/>
</dbReference>
<dbReference type="GO" id="GO:0009253">
    <property type="term" value="P:peptidoglycan catabolic process"/>
    <property type="evidence" value="ECO:0007669"/>
    <property type="project" value="TreeGrafter"/>
</dbReference>
<dbReference type="InterPro" id="IPR005300">
    <property type="entry name" value="MltA_B"/>
</dbReference>
<dbReference type="PIRSF" id="PIRSF019422">
    <property type="entry name" value="MltA"/>
    <property type="match status" value="1"/>
</dbReference>
<dbReference type="Proteomes" id="UP000818603">
    <property type="component" value="Unassembled WGS sequence"/>
</dbReference>
<evidence type="ECO:0000256" key="4">
    <source>
        <dbReference type="ARBA" id="ARBA00023316"/>
    </source>
</evidence>
<feature type="domain" description="Lytic transglycosylase MltA" evidence="7">
    <location>
        <begin position="168"/>
        <end position="322"/>
    </location>
</feature>
<keyword evidence="3" id="KW-0456">Lyase</keyword>
<keyword evidence="6" id="KW-0812">Transmembrane</keyword>
<keyword evidence="4" id="KW-0961">Cell wall biogenesis/degradation</keyword>
<reference evidence="8" key="1">
    <citation type="journal article" date="2014" name="Int. J. Syst. Evol. Microbiol.">
        <title>Complete genome sequence of Corynebacterium casei LMG S-19264T (=DSM 44701T), isolated from a smear-ripened cheese.</title>
        <authorList>
            <consortium name="US DOE Joint Genome Institute (JGI-PGF)"/>
            <person name="Walter F."/>
            <person name="Albersmeier A."/>
            <person name="Kalinowski J."/>
            <person name="Ruckert C."/>
        </authorList>
    </citation>
    <scope>NUCLEOTIDE SEQUENCE</scope>
    <source>
        <strain evidence="8">CGMCC 1.14984</strain>
    </source>
</reference>
<dbReference type="EMBL" id="VCJR02000002">
    <property type="protein sequence ID" value="NHK28103.1"/>
    <property type="molecule type" value="Genomic_DNA"/>
</dbReference>
<dbReference type="Pfam" id="PF03562">
    <property type="entry name" value="MltA"/>
    <property type="match status" value="1"/>
</dbReference>
<evidence type="ECO:0000313" key="8">
    <source>
        <dbReference type="EMBL" id="GGH97466.1"/>
    </source>
</evidence>
<dbReference type="SUPFAM" id="SSF50685">
    <property type="entry name" value="Barwin-like endoglucanases"/>
    <property type="match status" value="1"/>
</dbReference>
<dbReference type="GO" id="GO:0071555">
    <property type="term" value="P:cell wall organization"/>
    <property type="evidence" value="ECO:0007669"/>
    <property type="project" value="UniProtKB-KW"/>
</dbReference>
<dbReference type="Gene3D" id="2.40.40.10">
    <property type="entry name" value="RlpA-like domain"/>
    <property type="match status" value="1"/>
</dbReference>
<dbReference type="Pfam" id="PF06725">
    <property type="entry name" value="3D"/>
    <property type="match status" value="1"/>
</dbReference>
<dbReference type="GO" id="GO:0019867">
    <property type="term" value="C:outer membrane"/>
    <property type="evidence" value="ECO:0007669"/>
    <property type="project" value="InterPro"/>
</dbReference>
<dbReference type="GO" id="GO:0008933">
    <property type="term" value="F:peptidoglycan lytic transglycosylase activity"/>
    <property type="evidence" value="ECO:0007669"/>
    <property type="project" value="TreeGrafter"/>
</dbReference>
<comment type="catalytic activity">
    <reaction evidence="1">
        <text>Exolytic cleavage of the (1-&gt;4)-beta-glycosidic linkage between N-acetylmuramic acid (MurNAc) and N-acetylglucosamine (GlcNAc) residues in peptidoglycan, from either the reducing or the non-reducing ends of the peptidoglycan chains, with concomitant formation of a 1,6-anhydrobond in the MurNAc residue.</text>
        <dbReference type="EC" id="4.2.2.n1"/>
    </reaction>
</comment>
<reference evidence="8" key="3">
    <citation type="submission" date="2020-09" db="EMBL/GenBank/DDBJ databases">
        <authorList>
            <person name="Sun Q."/>
            <person name="Zhou Y."/>
        </authorList>
    </citation>
    <scope>NUCLEOTIDE SEQUENCE</scope>
    <source>
        <strain evidence="8">CGMCC 1.14984</strain>
    </source>
</reference>
<dbReference type="Gene3D" id="2.40.240.50">
    <property type="entry name" value="Barwin-like endoglucanases"/>
    <property type="match status" value="1"/>
</dbReference>
<organism evidence="8 10">
    <name type="scientific">Aquisalinus luteolus</name>
    <dbReference type="NCBI Taxonomy" id="1566827"/>
    <lineage>
        <taxon>Bacteria</taxon>
        <taxon>Pseudomonadati</taxon>
        <taxon>Pseudomonadota</taxon>
        <taxon>Alphaproteobacteria</taxon>
        <taxon>Parvularculales</taxon>
        <taxon>Parvularculaceae</taxon>
        <taxon>Aquisalinus</taxon>
    </lineage>
</organism>
<sequence length="440" mass="47987">MHLQTRIWQAIAALAIVAFIVLLLIKLPFGGEEDEPVTRSVELPPLGYEVVTFDALPGWAVDNHREALEPFLRSCIALQARPAEAAANPVEYLAEDQPVSFGGTSADWQGPCEAALALVQSGNVTLDEARAFFEANFAPVQFSQPVVEADTAPMMTQDGLFTGYFEPIYPASATRTDEFSAPVLTRPSDLVTIELGTFRSELAGTRLAGRVENGQLVPYDTHAQIMRDRPQTEVLAWMNPNDLLFLQIQGSGRLSIDGRDVHVGYAAPNGHPYTAIGRELVRIGAMTLEQVSMQSIYEWLESAPAEAAAQVREVNESYIFFRLVTEEKDPALGPFGAQGIQLTAMRSLAVDRRYHTLGAPVWVDLDTDDNHPYPMQRLFIAQDTGGAIRGPVRGDVFIGSGSEAGGQAGLMRRTGRMYTLLPLSIIERLEGDGTQAQADA</sequence>
<accession>A0A8J3A260</accession>
<dbReference type="InterPro" id="IPR036908">
    <property type="entry name" value="RlpA-like_sf"/>
</dbReference>
<evidence type="ECO:0000256" key="2">
    <source>
        <dbReference type="ARBA" id="ARBA00012587"/>
    </source>
</evidence>
<evidence type="ECO:0000313" key="9">
    <source>
        <dbReference type="EMBL" id="NHK28103.1"/>
    </source>
</evidence>
<keyword evidence="11" id="KW-1185">Reference proteome</keyword>
<evidence type="ECO:0000256" key="5">
    <source>
        <dbReference type="ARBA" id="ARBA00030918"/>
    </source>
</evidence>
<evidence type="ECO:0000313" key="11">
    <source>
        <dbReference type="Proteomes" id="UP000818603"/>
    </source>
</evidence>
<dbReference type="SMART" id="SM00925">
    <property type="entry name" value="MltA"/>
    <property type="match status" value="1"/>
</dbReference>
<dbReference type="RefSeq" id="WP_155139826.1">
    <property type="nucleotide sequence ID" value="NZ_BMGZ01000002.1"/>
</dbReference>
<dbReference type="InterPro" id="IPR010611">
    <property type="entry name" value="3D_dom"/>
</dbReference>
<dbReference type="Proteomes" id="UP000621856">
    <property type="component" value="Unassembled WGS sequence"/>
</dbReference>
<dbReference type="PANTHER" id="PTHR30124:SF0">
    <property type="entry name" value="MEMBRANE-BOUND LYTIC MUREIN TRANSGLYCOSYLASE A"/>
    <property type="match status" value="1"/>
</dbReference>
<comment type="caution">
    <text evidence="8">The sequence shown here is derived from an EMBL/GenBank/DDBJ whole genome shotgun (WGS) entry which is preliminary data.</text>
</comment>
<evidence type="ECO:0000256" key="3">
    <source>
        <dbReference type="ARBA" id="ARBA00023239"/>
    </source>
</evidence>
<evidence type="ECO:0000259" key="7">
    <source>
        <dbReference type="SMART" id="SM00925"/>
    </source>
</evidence>
<dbReference type="InterPro" id="IPR026044">
    <property type="entry name" value="MltA"/>
</dbReference>
<evidence type="ECO:0000256" key="1">
    <source>
        <dbReference type="ARBA" id="ARBA00001420"/>
    </source>
</evidence>